<protein>
    <recommendedName>
        <fullName evidence="4">Thioredoxin domain-containing protein</fullName>
    </recommendedName>
</protein>
<accession>A0A318D811</accession>
<keyword evidence="1" id="KW-0812">Transmembrane</keyword>
<organism evidence="2 3">
    <name type="scientific">Kangiella spongicola</name>
    <dbReference type="NCBI Taxonomy" id="796379"/>
    <lineage>
        <taxon>Bacteria</taxon>
        <taxon>Pseudomonadati</taxon>
        <taxon>Pseudomonadota</taxon>
        <taxon>Gammaproteobacteria</taxon>
        <taxon>Kangiellales</taxon>
        <taxon>Kangiellaceae</taxon>
        <taxon>Kangiella</taxon>
    </lineage>
</organism>
<name>A0A318D811_9GAMM</name>
<dbReference type="Proteomes" id="UP000247689">
    <property type="component" value="Unassembled WGS sequence"/>
</dbReference>
<proteinExistence type="predicted"/>
<comment type="caution">
    <text evidence="2">The sequence shown here is derived from an EMBL/GenBank/DDBJ whole genome shotgun (WGS) entry which is preliminary data.</text>
</comment>
<evidence type="ECO:0000313" key="2">
    <source>
        <dbReference type="EMBL" id="PXF64055.1"/>
    </source>
</evidence>
<keyword evidence="1" id="KW-0472">Membrane</keyword>
<evidence type="ECO:0000313" key="3">
    <source>
        <dbReference type="Proteomes" id="UP000247689"/>
    </source>
</evidence>
<sequence length="200" mass="22809">MSQQAVDPKQRAQNRKVVSGLVLLFAAPVILAYVAHYMGWFKVATQNHGTLLEAPYPHFEQFEWANADGEKLHFRDFETLWWWIYLPQSNECLETCDLTVKWLTRNHLALGKNADKLKRLVVFPSDVSYEDKVENAEKIILAKGSAEGKDTSLERGKVYLMDPHGNVFMQYEPVNNQDEAIASSKGLRDDVRKAIKVTGL</sequence>
<dbReference type="AlphaFoldDB" id="A0A318D811"/>
<reference evidence="2 3" key="1">
    <citation type="submission" date="2018-05" db="EMBL/GenBank/DDBJ databases">
        <title>Kangiella spongicola genome sequence.</title>
        <authorList>
            <person name="Maclea K.S."/>
            <person name="Goen A.E."/>
            <person name="Kelley C."/>
            <person name="Underriner A."/>
            <person name="Silverwood T."/>
            <person name="Trachtenberg A.M."/>
        </authorList>
    </citation>
    <scope>NUCLEOTIDE SEQUENCE [LARGE SCALE GENOMIC DNA]</scope>
    <source>
        <strain evidence="2 3">ATCC BAA-2076</strain>
    </source>
</reference>
<evidence type="ECO:0000256" key="1">
    <source>
        <dbReference type="SAM" id="Phobius"/>
    </source>
</evidence>
<dbReference type="OrthoDB" id="9785445at2"/>
<keyword evidence="1" id="KW-1133">Transmembrane helix</keyword>
<dbReference type="EMBL" id="QICH01000001">
    <property type="protein sequence ID" value="PXF64055.1"/>
    <property type="molecule type" value="Genomic_DNA"/>
</dbReference>
<feature type="transmembrane region" description="Helical" evidence="1">
    <location>
        <begin position="21"/>
        <end position="40"/>
    </location>
</feature>
<keyword evidence="3" id="KW-1185">Reference proteome</keyword>
<dbReference type="RefSeq" id="WP_110199697.1">
    <property type="nucleotide sequence ID" value="NZ_QICH01000001.1"/>
</dbReference>
<evidence type="ECO:0008006" key="4">
    <source>
        <dbReference type="Google" id="ProtNLM"/>
    </source>
</evidence>
<gene>
    <name evidence="2" type="ORF">DL796_02625</name>
</gene>